<accession>A0AAU8V2Z6</accession>
<name>A0AAU8V2Z6_9FLAO</name>
<keyword evidence="1" id="KW-1133">Transmembrane helix</keyword>
<evidence type="ECO:0000313" key="2">
    <source>
        <dbReference type="EMBL" id="AQX03242.1"/>
    </source>
</evidence>
<feature type="transmembrane region" description="Helical" evidence="1">
    <location>
        <begin position="12"/>
        <end position="33"/>
    </location>
</feature>
<proteinExistence type="predicted"/>
<organism evidence="2 3">
    <name type="scientific">Elizabethkingia anophelis</name>
    <dbReference type="NCBI Taxonomy" id="1117645"/>
    <lineage>
        <taxon>Bacteria</taxon>
        <taxon>Pseudomonadati</taxon>
        <taxon>Bacteroidota</taxon>
        <taxon>Flavobacteriia</taxon>
        <taxon>Flavobacteriales</taxon>
        <taxon>Weeksellaceae</taxon>
        <taxon>Elizabethkingia</taxon>
    </lineage>
</organism>
<dbReference type="EMBL" id="CP016374">
    <property type="protein sequence ID" value="AQX03242.1"/>
    <property type="molecule type" value="Genomic_DNA"/>
</dbReference>
<keyword evidence="1" id="KW-0472">Membrane</keyword>
<dbReference type="AlphaFoldDB" id="A0AAU8V2Z6"/>
<keyword evidence="1" id="KW-0812">Transmembrane</keyword>
<reference evidence="2 3" key="1">
    <citation type="submission" date="2016-07" db="EMBL/GenBank/DDBJ databases">
        <title>Revisiting the taxonomy of the Elizabethkingia Genus using Whole-Genome Sequencing, Optical Mapping, and MALDI-TOF, along with proposal of three novel Elizabethkingia species: Elizabethkingia bruuniana sp. nov., Elizabethkingia ursingii sp. nov., and Elizabethkingia occulta sp. nov.</title>
        <authorList>
            <person name="Nicholson A.C."/>
        </authorList>
    </citation>
    <scope>NUCLEOTIDE SEQUENCE [LARGE SCALE GENOMIC DNA]</scope>
    <source>
        <strain evidence="2 3">F3201</strain>
    </source>
</reference>
<sequence length="62" mass="6827">MGIKESLAGQWITLYALGSVLAAIPIIAVTLHWSRKRLLLLAITGFFIFNADTNCYCNAITQ</sequence>
<evidence type="ECO:0000256" key="1">
    <source>
        <dbReference type="SAM" id="Phobius"/>
    </source>
</evidence>
<protein>
    <submittedName>
        <fullName evidence="2">Uncharacterized protein</fullName>
    </submittedName>
</protein>
<gene>
    <name evidence="2" type="ORF">BBD32_18135</name>
</gene>
<evidence type="ECO:0000313" key="3">
    <source>
        <dbReference type="Proteomes" id="UP000190848"/>
    </source>
</evidence>
<dbReference type="Proteomes" id="UP000190848">
    <property type="component" value="Chromosome"/>
</dbReference>